<comment type="caution">
    <text evidence="1">The sequence shown here is derived from an EMBL/GenBank/DDBJ whole genome shotgun (WGS) entry which is preliminary data.</text>
</comment>
<name>A0ABR3N7H4_9TELE</name>
<dbReference type="EMBL" id="JAYMGO010000006">
    <property type="protein sequence ID" value="KAL1272870.1"/>
    <property type="molecule type" value="Genomic_DNA"/>
</dbReference>
<dbReference type="Proteomes" id="UP001558613">
    <property type="component" value="Unassembled WGS sequence"/>
</dbReference>
<keyword evidence="2" id="KW-1185">Reference proteome</keyword>
<accession>A0ABR3N7H4</accession>
<evidence type="ECO:0000313" key="2">
    <source>
        <dbReference type="Proteomes" id="UP001558613"/>
    </source>
</evidence>
<reference evidence="1 2" key="1">
    <citation type="submission" date="2023-09" db="EMBL/GenBank/DDBJ databases">
        <authorList>
            <person name="Wang M."/>
        </authorList>
    </citation>
    <scope>NUCLEOTIDE SEQUENCE [LARGE SCALE GENOMIC DNA]</scope>
    <source>
        <strain evidence="1">GT-2023</strain>
        <tissue evidence="1">Liver</tissue>
    </source>
</reference>
<protein>
    <submittedName>
        <fullName evidence="1">Uncharacterized protein</fullName>
    </submittedName>
</protein>
<sequence length="98" mass="11328">MCARSTLAYRWVNKPRMSPTESQSTSALRPESMLLINYIVMMEKRSGVAEGERVHLGGHACSYLIHLKAGNDSTLPLWIHREKWRHLWNPARQQEAIQ</sequence>
<gene>
    <name evidence="1" type="ORF">QQF64_028732</name>
</gene>
<proteinExistence type="predicted"/>
<organism evidence="1 2">
    <name type="scientific">Cirrhinus molitorella</name>
    <name type="common">mud carp</name>
    <dbReference type="NCBI Taxonomy" id="172907"/>
    <lineage>
        <taxon>Eukaryota</taxon>
        <taxon>Metazoa</taxon>
        <taxon>Chordata</taxon>
        <taxon>Craniata</taxon>
        <taxon>Vertebrata</taxon>
        <taxon>Euteleostomi</taxon>
        <taxon>Actinopterygii</taxon>
        <taxon>Neopterygii</taxon>
        <taxon>Teleostei</taxon>
        <taxon>Ostariophysi</taxon>
        <taxon>Cypriniformes</taxon>
        <taxon>Cyprinidae</taxon>
        <taxon>Labeoninae</taxon>
        <taxon>Labeonini</taxon>
        <taxon>Cirrhinus</taxon>
    </lineage>
</organism>
<evidence type="ECO:0000313" key="1">
    <source>
        <dbReference type="EMBL" id="KAL1272870.1"/>
    </source>
</evidence>